<comment type="caution">
    <text evidence="1">The sequence shown here is derived from an EMBL/GenBank/DDBJ whole genome shotgun (WGS) entry which is preliminary data.</text>
</comment>
<dbReference type="InterPro" id="IPR011322">
    <property type="entry name" value="N-reg_PII-like_a/b"/>
</dbReference>
<reference evidence="2" key="1">
    <citation type="submission" date="2016-02" db="EMBL/GenBank/DDBJ databases">
        <authorList>
            <person name="Mitreva M."/>
            <person name="Pepin K.H."/>
            <person name="Mihindukulasuriya K.A."/>
            <person name="Fulton R."/>
            <person name="Fronick C."/>
            <person name="O'Laughlin M."/>
            <person name="Miner T."/>
            <person name="Herter B."/>
            <person name="Rosa B.A."/>
            <person name="Cordes M."/>
            <person name="Tomlinson C."/>
            <person name="Wollam A."/>
            <person name="Palsikar V.B."/>
            <person name="Mardis E.R."/>
            <person name="Wilson R.K."/>
        </authorList>
    </citation>
    <scope>NUCLEOTIDE SEQUENCE [LARGE SCALE GENOMIC DNA]</scope>
    <source>
        <strain evidence="2">DSM 22607</strain>
    </source>
</reference>
<dbReference type="SUPFAM" id="SSF54913">
    <property type="entry name" value="GlnB-like"/>
    <property type="match status" value="1"/>
</dbReference>
<proteinExistence type="predicted"/>
<dbReference type="KEGG" id="cmiu:B1H56_11815"/>
<dbReference type="SMART" id="SM00938">
    <property type="entry name" value="P-II"/>
    <property type="match status" value="1"/>
</dbReference>
<dbReference type="AlphaFoldDB" id="A0A136Q585"/>
<dbReference type="Pfam" id="PF00543">
    <property type="entry name" value="P-II"/>
    <property type="match status" value="1"/>
</dbReference>
<dbReference type="InterPro" id="IPR015867">
    <property type="entry name" value="N-reg_PII/ATP_PRibTrfase_C"/>
</dbReference>
<accession>A0A136Q585</accession>
<dbReference type="EMBL" id="LSZW01000057">
    <property type="protein sequence ID" value="KXK65754.1"/>
    <property type="molecule type" value="Genomic_DNA"/>
</dbReference>
<keyword evidence="2" id="KW-1185">Reference proteome</keyword>
<organism evidence="1 2">
    <name type="scientific">Christensenella minuta</name>
    <dbReference type="NCBI Taxonomy" id="626937"/>
    <lineage>
        <taxon>Bacteria</taxon>
        <taxon>Bacillati</taxon>
        <taxon>Bacillota</taxon>
        <taxon>Clostridia</taxon>
        <taxon>Christensenellales</taxon>
        <taxon>Christensenellaceae</taxon>
        <taxon>Christensenella</taxon>
    </lineage>
</organism>
<dbReference type="OrthoDB" id="9803021at2"/>
<dbReference type="RefSeq" id="WP_066520742.1">
    <property type="nucleotide sequence ID" value="NZ_CABMOF010000004.1"/>
</dbReference>
<sequence length="111" mass="12005">METSQREFELVITIVNRGFADEVMDAAKAAGATGGTVLYARGTGIHEAEQFFGITIQPEKEVVLILTKHETRNAIMKAICKGAGLTTEGHGLSFSLPVDDVMGIVHMNRED</sequence>
<protein>
    <submittedName>
        <fullName evidence="1">Regulatory protein, P-II family</fullName>
    </submittedName>
</protein>
<gene>
    <name evidence="1" type="ORF">HMPREF3293_01476</name>
</gene>
<dbReference type="STRING" id="626937.HMPREF3293_01476"/>
<name>A0A136Q585_9FIRM</name>
<evidence type="ECO:0000313" key="1">
    <source>
        <dbReference type="EMBL" id="KXK65754.1"/>
    </source>
</evidence>
<dbReference type="GO" id="GO:0030234">
    <property type="term" value="F:enzyme regulator activity"/>
    <property type="evidence" value="ECO:0007669"/>
    <property type="project" value="InterPro"/>
</dbReference>
<dbReference type="InterPro" id="IPR002187">
    <property type="entry name" value="N-reg_PII"/>
</dbReference>
<dbReference type="Gene3D" id="3.30.70.120">
    <property type="match status" value="1"/>
</dbReference>
<dbReference type="GO" id="GO:0006808">
    <property type="term" value="P:regulation of nitrogen utilization"/>
    <property type="evidence" value="ECO:0007669"/>
    <property type="project" value="InterPro"/>
</dbReference>
<dbReference type="Proteomes" id="UP000070366">
    <property type="component" value="Unassembled WGS sequence"/>
</dbReference>
<dbReference type="PROSITE" id="PS51343">
    <property type="entry name" value="PII_GLNB_DOM"/>
    <property type="match status" value="1"/>
</dbReference>
<evidence type="ECO:0000313" key="2">
    <source>
        <dbReference type="Proteomes" id="UP000070366"/>
    </source>
</evidence>